<dbReference type="Pfam" id="PF00990">
    <property type="entry name" value="GGDEF"/>
    <property type="match status" value="1"/>
</dbReference>
<dbReference type="PROSITE" id="PS50112">
    <property type="entry name" value="PAS"/>
    <property type="match status" value="1"/>
</dbReference>
<feature type="domain" description="PAS" evidence="1">
    <location>
        <begin position="3"/>
        <end position="79"/>
    </location>
</feature>
<dbReference type="SUPFAM" id="SSF55785">
    <property type="entry name" value="PYP-like sensor domain (PAS domain)"/>
    <property type="match status" value="1"/>
</dbReference>
<accession>A0A1I6KZQ9</accession>
<dbReference type="Gene3D" id="3.30.450.20">
    <property type="entry name" value="PAS domain"/>
    <property type="match status" value="1"/>
</dbReference>
<keyword evidence="4" id="KW-1185">Reference proteome</keyword>
<dbReference type="InterPro" id="IPR052163">
    <property type="entry name" value="DGC-Regulatory_Protein"/>
</dbReference>
<evidence type="ECO:0000313" key="4">
    <source>
        <dbReference type="Proteomes" id="UP000199659"/>
    </source>
</evidence>
<dbReference type="InterPro" id="IPR043128">
    <property type="entry name" value="Rev_trsase/Diguanyl_cyclase"/>
</dbReference>
<dbReference type="PANTHER" id="PTHR46663">
    <property type="entry name" value="DIGUANYLATE CYCLASE DGCT-RELATED"/>
    <property type="match status" value="1"/>
</dbReference>
<evidence type="ECO:0000259" key="2">
    <source>
        <dbReference type="PROSITE" id="PS50887"/>
    </source>
</evidence>
<organism evidence="3 4">
    <name type="scientific">Anaeromicropila populeti</name>
    <dbReference type="NCBI Taxonomy" id="37658"/>
    <lineage>
        <taxon>Bacteria</taxon>
        <taxon>Bacillati</taxon>
        <taxon>Bacillota</taxon>
        <taxon>Clostridia</taxon>
        <taxon>Lachnospirales</taxon>
        <taxon>Lachnospiraceae</taxon>
        <taxon>Anaeromicropila</taxon>
    </lineage>
</organism>
<reference evidence="3 4" key="1">
    <citation type="submission" date="2016-10" db="EMBL/GenBank/DDBJ databases">
        <authorList>
            <person name="de Groot N.N."/>
        </authorList>
    </citation>
    <scope>NUCLEOTIDE SEQUENCE [LARGE SCALE GENOMIC DNA]</scope>
    <source>
        <strain evidence="3 4">743A</strain>
    </source>
</reference>
<dbReference type="OrthoDB" id="9804955at2"/>
<sequence>MDEQTLCVSILQNINDGVYFVDKERNITFWNKSAERITGFTASEVIHTSCYQNLLNHVNEEGEEICKNGCPLHKTMQDGITREGLVYLHHKNGYRIPVQMKSIAIMENLEIVGAMEIFHDYTEQNTLLHQLEELKSLALRDQLTNLPNRRYIESFLELKKNDFMSFGIPFGIAFIDLDRFKSINDQYGHNIGDEVLQVAAKTFSRMVRNSDLIGRWGGEEFLGVFCGVDMDSLRKICTKLKTMIEKSSISRDIDLKITISIGATLFRLEDTIEQAIQRADQFLYKSKEAGRNRVTTDDNK</sequence>
<gene>
    <name evidence="3" type="ORF">SAMN05661086_02927</name>
</gene>
<dbReference type="CDD" id="cd00130">
    <property type="entry name" value="PAS"/>
    <property type="match status" value="1"/>
</dbReference>
<dbReference type="Gene3D" id="3.30.70.270">
    <property type="match status" value="1"/>
</dbReference>
<dbReference type="InterPro" id="IPR000014">
    <property type="entry name" value="PAS"/>
</dbReference>
<evidence type="ECO:0000259" key="1">
    <source>
        <dbReference type="PROSITE" id="PS50112"/>
    </source>
</evidence>
<dbReference type="FunFam" id="3.30.70.270:FF:000001">
    <property type="entry name" value="Diguanylate cyclase domain protein"/>
    <property type="match status" value="1"/>
</dbReference>
<dbReference type="RefSeq" id="WP_092562235.1">
    <property type="nucleotide sequence ID" value="NZ_FOYZ01000012.1"/>
</dbReference>
<dbReference type="InterPro" id="IPR000160">
    <property type="entry name" value="GGDEF_dom"/>
</dbReference>
<dbReference type="NCBIfam" id="TIGR00254">
    <property type="entry name" value="GGDEF"/>
    <property type="match status" value="1"/>
</dbReference>
<dbReference type="SMART" id="SM00267">
    <property type="entry name" value="GGDEF"/>
    <property type="match status" value="1"/>
</dbReference>
<dbReference type="AlphaFoldDB" id="A0A1I6KZQ9"/>
<dbReference type="EMBL" id="FOYZ01000012">
    <property type="protein sequence ID" value="SFR96723.1"/>
    <property type="molecule type" value="Genomic_DNA"/>
</dbReference>
<dbReference type="Proteomes" id="UP000199659">
    <property type="component" value="Unassembled WGS sequence"/>
</dbReference>
<protein>
    <submittedName>
        <fullName evidence="3">PAS domain S-box-containing protein/diguanylate cyclase (GGDEF) domain-containing protein</fullName>
    </submittedName>
</protein>
<dbReference type="PANTHER" id="PTHR46663:SF4">
    <property type="entry name" value="DIGUANYLATE CYCLASE DGCT-RELATED"/>
    <property type="match status" value="1"/>
</dbReference>
<evidence type="ECO:0000313" key="3">
    <source>
        <dbReference type="EMBL" id="SFR96723.1"/>
    </source>
</evidence>
<dbReference type="STRING" id="37658.SAMN05661086_02927"/>
<name>A0A1I6KZQ9_9FIRM</name>
<dbReference type="InterPro" id="IPR029787">
    <property type="entry name" value="Nucleotide_cyclase"/>
</dbReference>
<dbReference type="CDD" id="cd01949">
    <property type="entry name" value="GGDEF"/>
    <property type="match status" value="1"/>
</dbReference>
<dbReference type="SUPFAM" id="SSF55073">
    <property type="entry name" value="Nucleotide cyclase"/>
    <property type="match status" value="1"/>
</dbReference>
<proteinExistence type="predicted"/>
<feature type="domain" description="GGDEF" evidence="2">
    <location>
        <begin position="168"/>
        <end position="299"/>
    </location>
</feature>
<dbReference type="InterPro" id="IPR035965">
    <property type="entry name" value="PAS-like_dom_sf"/>
</dbReference>
<dbReference type="Pfam" id="PF13426">
    <property type="entry name" value="PAS_9"/>
    <property type="match status" value="1"/>
</dbReference>
<dbReference type="PROSITE" id="PS50887">
    <property type="entry name" value="GGDEF"/>
    <property type="match status" value="1"/>
</dbReference>
<dbReference type="SMART" id="SM00091">
    <property type="entry name" value="PAS"/>
    <property type="match status" value="1"/>
</dbReference>
<dbReference type="NCBIfam" id="TIGR00229">
    <property type="entry name" value="sensory_box"/>
    <property type="match status" value="1"/>
</dbReference>